<evidence type="ECO:0000256" key="1">
    <source>
        <dbReference type="PROSITE-ProRule" id="PRU00285"/>
    </source>
</evidence>
<comment type="similarity">
    <text evidence="1 2">Belongs to the small heat shock protein (HSP20) family.</text>
</comment>
<dbReference type="PROSITE" id="PS51203">
    <property type="entry name" value="CS"/>
    <property type="match status" value="1"/>
</dbReference>
<evidence type="ECO:0000256" key="2">
    <source>
        <dbReference type="RuleBase" id="RU003616"/>
    </source>
</evidence>
<dbReference type="Pfam" id="PF00011">
    <property type="entry name" value="HSP20"/>
    <property type="match status" value="1"/>
</dbReference>
<dbReference type="CDD" id="cd06464">
    <property type="entry name" value="ACD_sHsps-like"/>
    <property type="match status" value="1"/>
</dbReference>
<sequence length="167" mass="19706">MLNKFIIKYFVSFIMHHVNNKKIQIQKRNMPIIKYDPFKELDRFFDEDLFGFLPSVRKHIGPPMDVYETDRDLMVELQAPNLDPSKVNISVEDGILKIEAGSREEKKEEGKNYYRKEIRSDSFVRMLNLPVEIKEDETKANYENGVLKITLPKTETKKPKRVEIKVS</sequence>
<dbReference type="InterPro" id="IPR007052">
    <property type="entry name" value="CS_dom"/>
</dbReference>
<evidence type="ECO:0000259" key="4">
    <source>
        <dbReference type="PROSITE" id="PS51203"/>
    </source>
</evidence>
<proteinExistence type="inferred from homology"/>
<dbReference type="InterPro" id="IPR002068">
    <property type="entry name" value="A-crystallin/Hsp20_dom"/>
</dbReference>
<evidence type="ECO:0000313" key="5">
    <source>
        <dbReference type="EMBL" id="PIR41780.1"/>
    </source>
</evidence>
<dbReference type="AlphaFoldDB" id="A0A2H0R5M4"/>
<dbReference type="PROSITE" id="PS01031">
    <property type="entry name" value="SHSP"/>
    <property type="match status" value="1"/>
</dbReference>
<accession>A0A2H0R5M4</accession>
<dbReference type="InterPro" id="IPR008978">
    <property type="entry name" value="HSP20-like_chaperone"/>
</dbReference>
<evidence type="ECO:0000313" key="6">
    <source>
        <dbReference type="Proteomes" id="UP000230208"/>
    </source>
</evidence>
<dbReference type="InterPro" id="IPR031107">
    <property type="entry name" value="Small_HSP"/>
</dbReference>
<reference evidence="5 6" key="1">
    <citation type="submission" date="2017-09" db="EMBL/GenBank/DDBJ databases">
        <title>Depth-based differentiation of microbial function through sediment-hosted aquifers and enrichment of novel symbionts in the deep terrestrial subsurface.</title>
        <authorList>
            <person name="Probst A.J."/>
            <person name="Ladd B."/>
            <person name="Jarett J.K."/>
            <person name="Geller-Mcgrath D.E."/>
            <person name="Sieber C.M."/>
            <person name="Emerson J.B."/>
            <person name="Anantharaman K."/>
            <person name="Thomas B.C."/>
            <person name="Malmstrom R."/>
            <person name="Stieglmeier M."/>
            <person name="Klingl A."/>
            <person name="Woyke T."/>
            <person name="Ryan C.M."/>
            <person name="Banfield J.F."/>
        </authorList>
    </citation>
    <scope>NUCLEOTIDE SEQUENCE [LARGE SCALE GENOMIC DNA]</scope>
    <source>
        <strain evidence="5">CG10_big_fil_rev_8_21_14_0_10_37_15</strain>
    </source>
</reference>
<dbReference type="SUPFAM" id="SSF49764">
    <property type="entry name" value="HSP20-like chaperones"/>
    <property type="match status" value="1"/>
</dbReference>
<gene>
    <name evidence="5" type="ORF">COV30_01950</name>
</gene>
<dbReference type="Proteomes" id="UP000230208">
    <property type="component" value="Unassembled WGS sequence"/>
</dbReference>
<feature type="domain" description="CS" evidence="4">
    <location>
        <begin position="59"/>
        <end position="163"/>
    </location>
</feature>
<evidence type="ECO:0000259" key="3">
    <source>
        <dbReference type="PROSITE" id="PS01031"/>
    </source>
</evidence>
<name>A0A2H0R5M4_9BACT</name>
<feature type="domain" description="SHSP" evidence="3">
    <location>
        <begin position="55"/>
        <end position="167"/>
    </location>
</feature>
<dbReference type="EMBL" id="PCXP01000021">
    <property type="protein sequence ID" value="PIR41780.1"/>
    <property type="molecule type" value="Genomic_DNA"/>
</dbReference>
<dbReference type="PANTHER" id="PTHR11527">
    <property type="entry name" value="HEAT-SHOCK PROTEIN 20 FAMILY MEMBER"/>
    <property type="match status" value="1"/>
</dbReference>
<dbReference type="Gene3D" id="2.60.40.790">
    <property type="match status" value="1"/>
</dbReference>
<organism evidence="5 6">
    <name type="scientific">Candidatus Yanofskybacteria bacterium CG10_big_fil_rev_8_21_14_0_10_37_15</name>
    <dbReference type="NCBI Taxonomy" id="1975097"/>
    <lineage>
        <taxon>Bacteria</taxon>
        <taxon>Candidatus Yanofskyibacteriota</taxon>
    </lineage>
</organism>
<comment type="caution">
    <text evidence="5">The sequence shown here is derived from an EMBL/GenBank/DDBJ whole genome shotgun (WGS) entry which is preliminary data.</text>
</comment>
<protein>
    <submittedName>
        <fullName evidence="5">Heat-shock protein Hsp20</fullName>
    </submittedName>
</protein>